<evidence type="ECO:0000313" key="3">
    <source>
        <dbReference type="Proteomes" id="UP001151760"/>
    </source>
</evidence>
<accession>A0ABQ4Z8H8</accession>
<dbReference type="InterPro" id="IPR013103">
    <property type="entry name" value="RVT_2"/>
</dbReference>
<name>A0ABQ4Z8H8_9ASTR</name>
<proteinExistence type="predicted"/>
<dbReference type="Proteomes" id="UP001151760">
    <property type="component" value="Unassembled WGS sequence"/>
</dbReference>
<comment type="caution">
    <text evidence="2">The sequence shown here is derived from an EMBL/GenBank/DDBJ whole genome shotgun (WGS) entry which is preliminary data.</text>
</comment>
<dbReference type="Pfam" id="PF07727">
    <property type="entry name" value="RVT_2"/>
    <property type="match status" value="1"/>
</dbReference>
<evidence type="ECO:0000259" key="1">
    <source>
        <dbReference type="Pfam" id="PF07727"/>
    </source>
</evidence>
<feature type="domain" description="Reverse transcriptase Ty1/copia-type" evidence="1">
    <location>
        <begin position="1"/>
        <end position="104"/>
    </location>
</feature>
<keyword evidence="3" id="KW-1185">Reference proteome</keyword>
<dbReference type="PANTHER" id="PTHR11439">
    <property type="entry name" value="GAG-POL-RELATED RETROTRANSPOSON"/>
    <property type="match status" value="1"/>
</dbReference>
<protein>
    <submittedName>
        <fullName evidence="2">Ribonuclease H-like domain-containing protein</fullName>
    </submittedName>
</protein>
<reference evidence="2" key="2">
    <citation type="submission" date="2022-01" db="EMBL/GenBank/DDBJ databases">
        <authorList>
            <person name="Yamashiro T."/>
            <person name="Shiraishi A."/>
            <person name="Satake H."/>
            <person name="Nakayama K."/>
        </authorList>
    </citation>
    <scope>NUCLEOTIDE SEQUENCE</scope>
</reference>
<sequence>MVNLPNGKRAIGTKWVFRNKKDERGIVIRNKERLVAQGYTQEEGIDYDEVFAPVSRIEAIWLFFAHASYMRFIVYQMDVKSAFLYGTIEEERADMRPCLTTFIEMDLEVALDKTLFINEGIKFQVTPKTSHIHAEKRIFRYLKGQPKLGFRKSTIGGCCQFLGKRLISWQCKKQTIVANSTTEAEYVVAANCCGQMLWIQNQMLDYGFNFTNTKIYIDNESTICIVKSLVFHSKTKHIEIRHHFIRDSYEKKLIQMIKIHTDHNVADLLTKAFNSSGPINLVADGTVYKKWEGRMERAVTTASSLDAGNEIMFWATAKVKTVNGECQIQALVDKKKVIITEISIRSNLHLEDVDGTDCLPTAIIFEKLARMGYEKPSQKLTFYKAFFSP</sequence>
<reference evidence="2" key="1">
    <citation type="journal article" date="2022" name="Int. J. Mol. Sci.">
        <title>Draft Genome of Tanacetum Coccineum: Genomic Comparison of Closely Related Tanacetum-Family Plants.</title>
        <authorList>
            <person name="Yamashiro T."/>
            <person name="Shiraishi A."/>
            <person name="Nakayama K."/>
            <person name="Satake H."/>
        </authorList>
    </citation>
    <scope>NUCLEOTIDE SEQUENCE</scope>
</reference>
<dbReference type="PANTHER" id="PTHR11439:SF495">
    <property type="entry name" value="REVERSE TRANSCRIPTASE, RNA-DEPENDENT DNA POLYMERASE-RELATED"/>
    <property type="match status" value="1"/>
</dbReference>
<dbReference type="CDD" id="cd09272">
    <property type="entry name" value="RNase_HI_RT_Ty1"/>
    <property type="match status" value="1"/>
</dbReference>
<organism evidence="2 3">
    <name type="scientific">Tanacetum coccineum</name>
    <dbReference type="NCBI Taxonomy" id="301880"/>
    <lineage>
        <taxon>Eukaryota</taxon>
        <taxon>Viridiplantae</taxon>
        <taxon>Streptophyta</taxon>
        <taxon>Embryophyta</taxon>
        <taxon>Tracheophyta</taxon>
        <taxon>Spermatophyta</taxon>
        <taxon>Magnoliopsida</taxon>
        <taxon>eudicotyledons</taxon>
        <taxon>Gunneridae</taxon>
        <taxon>Pentapetalae</taxon>
        <taxon>asterids</taxon>
        <taxon>campanulids</taxon>
        <taxon>Asterales</taxon>
        <taxon>Asteraceae</taxon>
        <taxon>Asteroideae</taxon>
        <taxon>Anthemideae</taxon>
        <taxon>Anthemidinae</taxon>
        <taxon>Tanacetum</taxon>
    </lineage>
</organism>
<evidence type="ECO:0000313" key="2">
    <source>
        <dbReference type="EMBL" id="GJS86415.1"/>
    </source>
</evidence>
<dbReference type="EMBL" id="BQNB010011122">
    <property type="protein sequence ID" value="GJS86415.1"/>
    <property type="molecule type" value="Genomic_DNA"/>
</dbReference>
<gene>
    <name evidence="2" type="ORF">Tco_0769051</name>
</gene>